<evidence type="ECO:0000256" key="2">
    <source>
        <dbReference type="ARBA" id="ARBA00022452"/>
    </source>
</evidence>
<keyword evidence="2" id="KW-1134">Transmembrane beta strand</keyword>
<dbReference type="InterPro" id="IPR033900">
    <property type="entry name" value="Gram_neg_porin_domain"/>
</dbReference>
<dbReference type="GO" id="GO:0015288">
    <property type="term" value="F:porin activity"/>
    <property type="evidence" value="ECO:0007669"/>
    <property type="project" value="InterPro"/>
</dbReference>
<name>A0A9Q0N716_9DIPT</name>
<evidence type="ECO:0000256" key="3">
    <source>
        <dbReference type="ARBA" id="ARBA00022787"/>
    </source>
</evidence>
<accession>A0A9Q0N716</accession>
<dbReference type="Gene3D" id="2.40.160.10">
    <property type="entry name" value="Porin"/>
    <property type="match status" value="1"/>
</dbReference>
<comment type="subcellular location">
    <subcellularLocation>
        <location evidence="1">Mitochondrion outer membrane</location>
    </subcellularLocation>
</comment>
<keyword evidence="2" id="KW-0812">Transmembrane</keyword>
<dbReference type="EMBL" id="WJQU01000001">
    <property type="protein sequence ID" value="KAJ6644868.1"/>
    <property type="molecule type" value="Genomic_DNA"/>
</dbReference>
<dbReference type="OrthoDB" id="8214159at2759"/>
<reference evidence="6" key="1">
    <citation type="submission" date="2022-07" db="EMBL/GenBank/DDBJ databases">
        <authorList>
            <person name="Trinca V."/>
            <person name="Uliana J.V.C."/>
            <person name="Torres T.T."/>
            <person name="Ward R.J."/>
            <person name="Monesi N."/>
        </authorList>
    </citation>
    <scope>NUCLEOTIDE SEQUENCE</scope>
    <source>
        <strain evidence="6">HSMRA1968</strain>
        <tissue evidence="6">Whole embryos</tissue>
    </source>
</reference>
<protein>
    <recommendedName>
        <fullName evidence="5">Porin domain-containing protein</fullName>
    </recommendedName>
</protein>
<dbReference type="SUPFAM" id="SSF56935">
    <property type="entry name" value="Porins"/>
    <property type="match status" value="1"/>
</dbReference>
<evidence type="ECO:0000313" key="6">
    <source>
        <dbReference type="EMBL" id="KAJ6644868.1"/>
    </source>
</evidence>
<comment type="caution">
    <text evidence="6">The sequence shown here is derived from an EMBL/GenBank/DDBJ whole genome shotgun (WGS) entry which is preliminary data.</text>
</comment>
<keyword evidence="4" id="KW-0732">Signal</keyword>
<feature type="signal peptide" evidence="4">
    <location>
        <begin position="1"/>
        <end position="19"/>
    </location>
</feature>
<keyword evidence="7" id="KW-1185">Reference proteome</keyword>
<sequence length="434" mass="47814">MKKLLTLLWISCFTSAVTASNNSSNTNTASDTEIKLEGIFGFQAGYSNHNKQEGLNQNITDNRRKLAFNTDAAFNAIITQEFNDIIAGIKIVLLTTTKPKTSVGYNGSHIFLETSYGKIELGSPYDAGSKMRITGYSVAAATWTGWSHYVQLDGPKMKYKGLKADFNTCNSFYMDSFTNGFSDLAYKTEPARKVSYYTPKMNGFQFGVSYTPDSSNTGGNRDLKNWDSTSQFNNKSKTGIQEITLENGDVAILNQNIKDAISAGISYEHQILDDVAIKVAVTGEYAKPAHKFLILDKDKTNIQSQSKLTNLRAYNIGSVLSYGNFSCSASYGSLGKSLTTPEYHKVDRVTQYYNGAVAYTQGPIKTSLSYFRSLKYKNTIDSVSLGTEYLVTPGLLPYAEISYFTAKGKPVYFVDAPKAKTRGTVALIGAKFKF</sequence>
<dbReference type="GO" id="GO:0005741">
    <property type="term" value="C:mitochondrial outer membrane"/>
    <property type="evidence" value="ECO:0007669"/>
    <property type="project" value="UniProtKB-SubCell"/>
</dbReference>
<dbReference type="InterPro" id="IPR023614">
    <property type="entry name" value="Porin_dom_sf"/>
</dbReference>
<keyword evidence="3" id="KW-1000">Mitochondrion outer membrane</keyword>
<evidence type="ECO:0000256" key="4">
    <source>
        <dbReference type="SAM" id="SignalP"/>
    </source>
</evidence>
<feature type="domain" description="Porin" evidence="5">
    <location>
        <begin position="26"/>
        <end position="408"/>
    </location>
</feature>
<keyword evidence="3" id="KW-0496">Mitochondrion</keyword>
<gene>
    <name evidence="6" type="ORF">Bhyg_00063</name>
</gene>
<dbReference type="Pfam" id="PF13609">
    <property type="entry name" value="Porin_4"/>
    <property type="match status" value="1"/>
</dbReference>
<dbReference type="Proteomes" id="UP001151699">
    <property type="component" value="Chromosome A"/>
</dbReference>
<keyword evidence="2" id="KW-0472">Membrane</keyword>
<evidence type="ECO:0000313" key="7">
    <source>
        <dbReference type="Proteomes" id="UP001151699"/>
    </source>
</evidence>
<dbReference type="AlphaFoldDB" id="A0A9Q0N716"/>
<feature type="chain" id="PRO_5040266107" description="Porin domain-containing protein" evidence="4">
    <location>
        <begin position="20"/>
        <end position="434"/>
    </location>
</feature>
<organism evidence="6 7">
    <name type="scientific">Pseudolycoriella hygida</name>
    <dbReference type="NCBI Taxonomy" id="35572"/>
    <lineage>
        <taxon>Eukaryota</taxon>
        <taxon>Metazoa</taxon>
        <taxon>Ecdysozoa</taxon>
        <taxon>Arthropoda</taxon>
        <taxon>Hexapoda</taxon>
        <taxon>Insecta</taxon>
        <taxon>Pterygota</taxon>
        <taxon>Neoptera</taxon>
        <taxon>Endopterygota</taxon>
        <taxon>Diptera</taxon>
        <taxon>Nematocera</taxon>
        <taxon>Sciaroidea</taxon>
        <taxon>Sciaridae</taxon>
        <taxon>Pseudolycoriella</taxon>
    </lineage>
</organism>
<evidence type="ECO:0000256" key="1">
    <source>
        <dbReference type="ARBA" id="ARBA00004294"/>
    </source>
</evidence>
<proteinExistence type="predicted"/>
<evidence type="ECO:0000259" key="5">
    <source>
        <dbReference type="Pfam" id="PF13609"/>
    </source>
</evidence>